<dbReference type="InterPro" id="IPR029063">
    <property type="entry name" value="SAM-dependent_MTases_sf"/>
</dbReference>
<dbReference type="PANTHER" id="PTHR18895">
    <property type="entry name" value="HEMK METHYLTRANSFERASE"/>
    <property type="match status" value="1"/>
</dbReference>
<feature type="domain" description="Methyltransferase" evidence="1">
    <location>
        <begin position="95"/>
        <end position="163"/>
    </location>
</feature>
<dbReference type="CDD" id="cd02440">
    <property type="entry name" value="AdoMet_MTases"/>
    <property type="match status" value="1"/>
</dbReference>
<evidence type="ECO:0000313" key="3">
    <source>
        <dbReference type="Proteomes" id="UP000323946"/>
    </source>
</evidence>
<dbReference type="SUPFAM" id="SSF53335">
    <property type="entry name" value="S-adenosyl-L-methionine-dependent methyltransferases"/>
    <property type="match status" value="1"/>
</dbReference>
<dbReference type="InterPro" id="IPR025714">
    <property type="entry name" value="Methyltranfer_dom"/>
</dbReference>
<evidence type="ECO:0000259" key="1">
    <source>
        <dbReference type="Pfam" id="PF13847"/>
    </source>
</evidence>
<dbReference type="GO" id="GO:0008168">
    <property type="term" value="F:methyltransferase activity"/>
    <property type="evidence" value="ECO:0007669"/>
    <property type="project" value="UniProtKB-KW"/>
</dbReference>
<dbReference type="PANTHER" id="PTHR18895:SF74">
    <property type="entry name" value="MTRF1L RELEASE FACTOR GLUTAMINE METHYLTRANSFERASE"/>
    <property type="match status" value="1"/>
</dbReference>
<keyword evidence="2" id="KW-0808">Transferase</keyword>
<dbReference type="Proteomes" id="UP000323946">
    <property type="component" value="Unassembled WGS sequence"/>
</dbReference>
<dbReference type="EMBL" id="VWPH01000004">
    <property type="protein sequence ID" value="KAA5835285.1"/>
    <property type="molecule type" value="Genomic_DNA"/>
</dbReference>
<reference evidence="2 3" key="1">
    <citation type="submission" date="2019-09" db="EMBL/GenBank/DDBJ databases">
        <title>Draft genome sequence of the thermophilic Saccharopolyspora hirsuta VKM Ac-666T.</title>
        <authorList>
            <person name="Lobastova T.G."/>
            <person name="Fokina V."/>
            <person name="Bragin E.Y."/>
            <person name="Shtratnikova V.Y."/>
            <person name="Starodumova I.P."/>
            <person name="Tarlachkov S.V."/>
            <person name="Donova M.V."/>
        </authorList>
    </citation>
    <scope>NUCLEOTIDE SEQUENCE [LARGE SCALE GENOMIC DNA]</scope>
    <source>
        <strain evidence="2 3">VKM Ac-666</strain>
    </source>
</reference>
<accession>A0A5M7CAA3</accession>
<sequence length="263" mass="28822">MVARIDESRLRDVIAVAAGVSPDAVDGWPAAEGWVRRAAAMLTDYQSGIPLGYVLGEVNYLGRAFRSDSRALAVRRYSEPLVERILRDFAGRPVRAVDIGCGAGAAICTLAKELTGEFIGTDVDPRALELAGENAERHGARVDLVISDLFDGLDGRFDVIYANLPRQDPRTPVPEGDWEPSVALYDRTAQPLGLYRRFFAEVGDRLTETGRLYLEIPLDPRLAELLPGERVVDGDGDDFARVMTTADARRLPALVEQLTWPDG</sequence>
<dbReference type="AlphaFoldDB" id="A0A5M7CAA3"/>
<name>A0A5M7CAA3_SACHI</name>
<protein>
    <submittedName>
        <fullName evidence="2">Class I SAM-dependent methyltransferase</fullName>
    </submittedName>
</protein>
<dbReference type="GO" id="GO:0032259">
    <property type="term" value="P:methylation"/>
    <property type="evidence" value="ECO:0007669"/>
    <property type="project" value="UniProtKB-KW"/>
</dbReference>
<organism evidence="2 3">
    <name type="scientific">Saccharopolyspora hirsuta</name>
    <dbReference type="NCBI Taxonomy" id="1837"/>
    <lineage>
        <taxon>Bacteria</taxon>
        <taxon>Bacillati</taxon>
        <taxon>Actinomycetota</taxon>
        <taxon>Actinomycetes</taxon>
        <taxon>Pseudonocardiales</taxon>
        <taxon>Pseudonocardiaceae</taxon>
        <taxon>Saccharopolyspora</taxon>
    </lineage>
</organism>
<keyword evidence="3" id="KW-1185">Reference proteome</keyword>
<dbReference type="Gene3D" id="3.40.50.150">
    <property type="entry name" value="Vaccinia Virus protein VP39"/>
    <property type="match status" value="1"/>
</dbReference>
<dbReference type="OrthoDB" id="129465at2"/>
<gene>
    <name evidence="2" type="ORF">F1721_09765</name>
</gene>
<evidence type="ECO:0000313" key="2">
    <source>
        <dbReference type="EMBL" id="KAA5835285.1"/>
    </source>
</evidence>
<dbReference type="InterPro" id="IPR050320">
    <property type="entry name" value="N5-glutamine_MTase"/>
</dbReference>
<proteinExistence type="predicted"/>
<comment type="caution">
    <text evidence="2">The sequence shown here is derived from an EMBL/GenBank/DDBJ whole genome shotgun (WGS) entry which is preliminary data.</text>
</comment>
<dbReference type="Pfam" id="PF13847">
    <property type="entry name" value="Methyltransf_31"/>
    <property type="match status" value="1"/>
</dbReference>
<keyword evidence="2" id="KW-0489">Methyltransferase</keyword>